<evidence type="ECO:0000256" key="8">
    <source>
        <dbReference type="SAM" id="Phobius"/>
    </source>
</evidence>
<dbReference type="PRINTS" id="PR00171">
    <property type="entry name" value="SUGRTRNSPORT"/>
</dbReference>
<feature type="transmembrane region" description="Helical" evidence="8">
    <location>
        <begin position="407"/>
        <end position="424"/>
    </location>
</feature>
<dbReference type="PROSITE" id="PS50850">
    <property type="entry name" value="MFS"/>
    <property type="match status" value="1"/>
</dbReference>
<dbReference type="PANTHER" id="PTHR48022">
    <property type="entry name" value="PLASTIDIC GLUCOSE TRANSPORTER 4"/>
    <property type="match status" value="1"/>
</dbReference>
<proteinExistence type="inferred from homology"/>
<evidence type="ECO:0000256" key="5">
    <source>
        <dbReference type="ARBA" id="ARBA00022989"/>
    </source>
</evidence>
<feature type="transmembrane region" description="Helical" evidence="8">
    <location>
        <begin position="55"/>
        <end position="75"/>
    </location>
</feature>
<dbReference type="FunFam" id="1.20.1250.20:FF:000134">
    <property type="entry name" value="MFS sugar transporter protein"/>
    <property type="match status" value="1"/>
</dbReference>
<dbReference type="InterPro" id="IPR050360">
    <property type="entry name" value="MFS_Sugar_Transporters"/>
</dbReference>
<accession>A0AAN7VN00</accession>
<feature type="transmembrane region" description="Helical" evidence="8">
    <location>
        <begin position="304"/>
        <end position="324"/>
    </location>
</feature>
<protein>
    <recommendedName>
        <fullName evidence="9">Major facilitator superfamily (MFS) profile domain-containing protein</fullName>
    </recommendedName>
</protein>
<dbReference type="PANTHER" id="PTHR48022:SF26">
    <property type="entry name" value="MAJOR FACILITATOR SUPERFAMILY (MFS) PROFILE DOMAIN-CONTAINING PROTEIN-RELATED"/>
    <property type="match status" value="1"/>
</dbReference>
<evidence type="ECO:0000256" key="3">
    <source>
        <dbReference type="ARBA" id="ARBA00022448"/>
    </source>
</evidence>
<dbReference type="InterPro" id="IPR020846">
    <property type="entry name" value="MFS_dom"/>
</dbReference>
<dbReference type="Pfam" id="PF00083">
    <property type="entry name" value="Sugar_tr"/>
    <property type="match status" value="1"/>
</dbReference>
<dbReference type="InterPro" id="IPR003663">
    <property type="entry name" value="Sugar/inositol_transpt"/>
</dbReference>
<dbReference type="NCBIfam" id="TIGR00879">
    <property type="entry name" value="SP"/>
    <property type="match status" value="1"/>
</dbReference>
<comment type="caution">
    <text evidence="10">The sequence shown here is derived from an EMBL/GenBank/DDBJ whole genome shotgun (WGS) entry which is preliminary data.</text>
</comment>
<feature type="transmembrane region" description="Helical" evidence="8">
    <location>
        <begin position="141"/>
        <end position="166"/>
    </location>
</feature>
<dbReference type="Gene3D" id="1.20.1250.20">
    <property type="entry name" value="MFS general substrate transporter like domains"/>
    <property type="match status" value="1"/>
</dbReference>
<dbReference type="SUPFAM" id="SSF103473">
    <property type="entry name" value="MFS general substrate transporter"/>
    <property type="match status" value="1"/>
</dbReference>
<dbReference type="Proteomes" id="UP001310594">
    <property type="component" value="Unassembled WGS sequence"/>
</dbReference>
<keyword evidence="5 8" id="KW-1133">Transmembrane helix</keyword>
<feature type="domain" description="Major facilitator superfamily (MFS) profile" evidence="9">
    <location>
        <begin position="1"/>
        <end position="453"/>
    </location>
</feature>
<feature type="transmembrane region" description="Helical" evidence="8">
    <location>
        <begin position="430"/>
        <end position="449"/>
    </location>
</feature>
<dbReference type="PROSITE" id="PS00217">
    <property type="entry name" value="SUGAR_TRANSPORT_2"/>
    <property type="match status" value="1"/>
</dbReference>
<gene>
    <name evidence="10" type="ORF">LTR97_011170</name>
</gene>
<organism evidence="10 11">
    <name type="scientific">Elasticomyces elasticus</name>
    <dbReference type="NCBI Taxonomy" id="574655"/>
    <lineage>
        <taxon>Eukaryota</taxon>
        <taxon>Fungi</taxon>
        <taxon>Dikarya</taxon>
        <taxon>Ascomycota</taxon>
        <taxon>Pezizomycotina</taxon>
        <taxon>Dothideomycetes</taxon>
        <taxon>Dothideomycetidae</taxon>
        <taxon>Mycosphaerellales</taxon>
        <taxon>Teratosphaeriaceae</taxon>
        <taxon>Elasticomyces</taxon>
    </lineage>
</organism>
<evidence type="ECO:0000259" key="9">
    <source>
        <dbReference type="PROSITE" id="PS50850"/>
    </source>
</evidence>
<dbReference type="GO" id="GO:0005351">
    <property type="term" value="F:carbohydrate:proton symporter activity"/>
    <property type="evidence" value="ECO:0007669"/>
    <property type="project" value="TreeGrafter"/>
</dbReference>
<feature type="transmembrane region" description="Helical" evidence="8">
    <location>
        <begin position="361"/>
        <end position="387"/>
    </location>
</feature>
<dbReference type="GO" id="GO:0016020">
    <property type="term" value="C:membrane"/>
    <property type="evidence" value="ECO:0007669"/>
    <property type="project" value="UniProtKB-SubCell"/>
</dbReference>
<feature type="transmembrane region" description="Helical" evidence="8">
    <location>
        <begin position="336"/>
        <end position="355"/>
    </location>
</feature>
<comment type="similarity">
    <text evidence="2 7">Belongs to the major facilitator superfamily. Sugar transporter (TC 2.A.1.1) family.</text>
</comment>
<sequence>MLQLEGYPLEVLLTAANSAAQAWYGYEQGIIAGLLVSDRFLNTFPQLHTPSIEGIFTSSFALGNLVGCLMVAIFGDWLGRRRTLWVGSGISATGAILQFAATSFPQLMVGRVINGLGNGMTSSTCGVYQAESCRGPRRGKLSVIVVTHNVVFYMLGSWLTLGTWYINNDAQWRLPFALQLVPAIVLCTLLFGLPESPRWLLLHDRHEEALEALRRYLGSGLTHDDEAVQREYKSIVSSIEIERRSKITFKEVMLCRDRSGHLKRMLLGMGTQFMQQMTGINALNYYFSIILINNLGFSELLARVLTGANATSYCISTASAFFIIERRGRRFLMMTGLWLQAFAYIMVALAVGMLARAPQQWGAVAISFLFFYYAAFGCTWGMVPWIYQAEVNSLAMRTRGAAAATSMNWLFGFVCTQFTSVGIRNLGYKFYIIFAVLNFAFLPVVYFLYPETANRTLEDLNDYFDRDSPHKTIIAIGDKVAKQHHRPQEAIDSEHRRIAMADESETVYTKKASDDAQWVEQSSNSA</sequence>
<evidence type="ECO:0000256" key="1">
    <source>
        <dbReference type="ARBA" id="ARBA00004141"/>
    </source>
</evidence>
<reference evidence="10" key="1">
    <citation type="submission" date="2023-08" db="EMBL/GenBank/DDBJ databases">
        <title>Black Yeasts Isolated from many extreme environments.</title>
        <authorList>
            <person name="Coleine C."/>
            <person name="Stajich J.E."/>
            <person name="Selbmann L."/>
        </authorList>
    </citation>
    <scope>NUCLEOTIDE SEQUENCE</scope>
    <source>
        <strain evidence="10">CCFEE 5810</strain>
    </source>
</reference>
<keyword evidence="4 8" id="KW-0812">Transmembrane</keyword>
<keyword evidence="6 8" id="KW-0472">Membrane</keyword>
<dbReference type="InterPro" id="IPR036259">
    <property type="entry name" value="MFS_trans_sf"/>
</dbReference>
<evidence type="ECO:0000256" key="7">
    <source>
        <dbReference type="RuleBase" id="RU003346"/>
    </source>
</evidence>
<comment type="subcellular location">
    <subcellularLocation>
        <location evidence="1">Membrane</location>
        <topology evidence="1">Multi-pass membrane protein</topology>
    </subcellularLocation>
</comment>
<name>A0AAN7VN00_9PEZI</name>
<dbReference type="InterPro" id="IPR005829">
    <property type="entry name" value="Sugar_transporter_CS"/>
</dbReference>
<dbReference type="EMBL" id="JAVRQU010000020">
    <property type="protein sequence ID" value="KAK5691999.1"/>
    <property type="molecule type" value="Genomic_DNA"/>
</dbReference>
<feature type="transmembrane region" description="Helical" evidence="8">
    <location>
        <begin position="172"/>
        <end position="193"/>
    </location>
</feature>
<evidence type="ECO:0000256" key="6">
    <source>
        <dbReference type="ARBA" id="ARBA00023136"/>
    </source>
</evidence>
<evidence type="ECO:0000256" key="4">
    <source>
        <dbReference type="ARBA" id="ARBA00022692"/>
    </source>
</evidence>
<dbReference type="InterPro" id="IPR005828">
    <property type="entry name" value="MFS_sugar_transport-like"/>
</dbReference>
<keyword evidence="3 7" id="KW-0813">Transport</keyword>
<evidence type="ECO:0000313" key="10">
    <source>
        <dbReference type="EMBL" id="KAK5691999.1"/>
    </source>
</evidence>
<dbReference type="AlphaFoldDB" id="A0AAN7VN00"/>
<evidence type="ECO:0000256" key="2">
    <source>
        <dbReference type="ARBA" id="ARBA00010992"/>
    </source>
</evidence>
<evidence type="ECO:0000313" key="11">
    <source>
        <dbReference type="Proteomes" id="UP001310594"/>
    </source>
</evidence>
<feature type="transmembrane region" description="Helical" evidence="8">
    <location>
        <begin position="273"/>
        <end position="292"/>
    </location>
</feature>